<feature type="region of interest" description="Disordered" evidence="1">
    <location>
        <begin position="223"/>
        <end position="249"/>
    </location>
</feature>
<evidence type="ECO:0000313" key="2">
    <source>
        <dbReference type="EMBL" id="KAF5223440.1"/>
    </source>
</evidence>
<dbReference type="VEuPathDB" id="TriTrypDB:ECC02_003459"/>
<feature type="region of interest" description="Disordered" evidence="1">
    <location>
        <begin position="265"/>
        <end position="401"/>
    </location>
</feature>
<feature type="compositionally biased region" description="Low complexity" evidence="1">
    <location>
        <begin position="368"/>
        <end position="384"/>
    </location>
</feature>
<dbReference type="EMBL" id="JABDHM010000019">
    <property type="protein sequence ID" value="KAF5223440.1"/>
    <property type="molecule type" value="Genomic_DNA"/>
</dbReference>
<proteinExistence type="predicted"/>
<evidence type="ECO:0000256" key="1">
    <source>
        <dbReference type="SAM" id="MobiDB-lite"/>
    </source>
</evidence>
<feature type="compositionally biased region" description="Polar residues" evidence="1">
    <location>
        <begin position="1"/>
        <end position="10"/>
    </location>
</feature>
<dbReference type="VEuPathDB" id="TriTrypDB:BCY84_02249"/>
<organism evidence="2 3">
    <name type="scientific">Trypanosoma cruzi</name>
    <dbReference type="NCBI Taxonomy" id="5693"/>
    <lineage>
        <taxon>Eukaryota</taxon>
        <taxon>Discoba</taxon>
        <taxon>Euglenozoa</taxon>
        <taxon>Kinetoplastea</taxon>
        <taxon>Metakinetoplastina</taxon>
        <taxon>Trypanosomatida</taxon>
        <taxon>Trypanosomatidae</taxon>
        <taxon>Trypanosoma</taxon>
        <taxon>Schizotrypanum</taxon>
    </lineage>
</organism>
<gene>
    <name evidence="2" type="ORF">ECC02_003459</name>
</gene>
<name>A0A7J6YAX1_TRYCR</name>
<dbReference type="Proteomes" id="UP000583944">
    <property type="component" value="Unassembled WGS sequence"/>
</dbReference>
<feature type="compositionally biased region" description="Polar residues" evidence="1">
    <location>
        <begin position="386"/>
        <end position="396"/>
    </location>
</feature>
<sequence length="492" mass="53914">MDSLSCSNGPANGIDDAQGARGGGEDVEGRRAPVAHRIDHVGTRCRVRFIQDDFFCPMFRVEGSPVSYVLLDEGPFSIRLDSDVYMPIVAKMEVNGRLFSSEYRILANGSRIVREIHEHHIATRRNFMYRSLVVFDNVLQREVTPGEMELETVEEADEFTSLIRVLFLPVRGGTTATRGGSWRINYKREPLAVEMIRIGHRALLAKLFGVQLNTLVNSTQQASISKASSISRPPSRAGSPMCTGTYNSRRIRGSDANIFLPVRSRSSISVSSKPPSRSASMECGSRFQTSSPTCPLKSPGGVQSLGSHGRRASSGGICPAARSPSPRGGRSKPETETMSTGSLNSPPLPSVLSIKPMPRVKLPPPLHPHLGGSSRSSSPAVASRGKFSSSLQSHNIPNGKRVVEETDRNNNSYHICVKCNAVFDRERLLYNQIVTRLKEKVFSLEQENAKLRMGCSDPFFVIRQTGSDDQSVETSRVEDLDATLSPSRIVIS</sequence>
<protein>
    <submittedName>
        <fullName evidence="2">Uncharacterized protein</fullName>
    </submittedName>
</protein>
<accession>A0A7J6YAX1</accession>
<reference evidence="2 3" key="1">
    <citation type="journal article" date="2019" name="Genome Biol. Evol.">
        <title>Nanopore Sequencing Significantly Improves Genome Assembly of the Protozoan Parasite Trypanosoma cruzi.</title>
        <authorList>
            <person name="Diaz-Viraque F."/>
            <person name="Pita S."/>
            <person name="Greif G."/>
            <person name="de Souza R.C.M."/>
            <person name="Iraola G."/>
            <person name="Robello C."/>
        </authorList>
    </citation>
    <scope>NUCLEOTIDE SEQUENCE [LARGE SCALE GENOMIC DNA]</scope>
    <source>
        <strain evidence="2 3">Berenice</strain>
    </source>
</reference>
<feature type="region of interest" description="Disordered" evidence="1">
    <location>
        <begin position="1"/>
        <end position="28"/>
    </location>
</feature>
<comment type="caution">
    <text evidence="2">The sequence shown here is derived from an EMBL/GenBank/DDBJ whole genome shotgun (WGS) entry which is preliminary data.</text>
</comment>
<feature type="compositionally biased region" description="Low complexity" evidence="1">
    <location>
        <begin position="223"/>
        <end position="240"/>
    </location>
</feature>
<evidence type="ECO:0000313" key="3">
    <source>
        <dbReference type="Proteomes" id="UP000583944"/>
    </source>
</evidence>
<feature type="compositionally biased region" description="Low complexity" evidence="1">
    <location>
        <begin position="265"/>
        <end position="280"/>
    </location>
</feature>
<dbReference type="AlphaFoldDB" id="A0A7J6YAX1"/>
<feature type="compositionally biased region" description="Low complexity" evidence="1">
    <location>
        <begin position="342"/>
        <end position="353"/>
    </location>
</feature>